<dbReference type="HOGENOM" id="CLU_562171_0_0_2"/>
<dbReference type="Proteomes" id="UP000001068">
    <property type="component" value="Chromosome"/>
</dbReference>
<keyword evidence="1" id="KW-1133">Transmembrane helix</keyword>
<dbReference type="InterPro" id="IPR029052">
    <property type="entry name" value="Metallo-depent_PP-like"/>
</dbReference>
<reference evidence="2 3" key="2">
    <citation type="journal article" date="2011" name="Stand. Genomic Sci.">
        <title>Complete genome sequence of Desulfurococcus mucosus type strain (O7/1).</title>
        <authorList>
            <person name="Wirth R."/>
            <person name="Chertkov O."/>
            <person name="Held B."/>
            <person name="Lapidus A."/>
            <person name="Nolan M."/>
            <person name="Lucas S."/>
            <person name="Hammon N."/>
            <person name="Deshpande S."/>
            <person name="Cheng J.F."/>
            <person name="Tapia R."/>
            <person name="Han C."/>
            <person name="Goodwin L."/>
            <person name="Pitluck S."/>
            <person name="Liolios K."/>
            <person name="Ioanna P."/>
            <person name="Ivanova N."/>
            <person name="Mavromatis K."/>
            <person name="Mikhailova N."/>
            <person name="Pati A."/>
            <person name="Chen A."/>
            <person name="Palaniappan K."/>
            <person name="Land M."/>
            <person name="Hauser L."/>
            <person name="Chang Y.J."/>
            <person name="Jeffries C.D."/>
            <person name="Bilek Y."/>
            <person name="Hader T."/>
            <person name="Rohde M."/>
            <person name="Spring S."/>
            <person name="Sikorski J."/>
            <person name="Goker M."/>
            <person name="Woyke T."/>
            <person name="Bristow J."/>
            <person name="Eisen J.A."/>
            <person name="Markowitz V."/>
            <person name="Hugenholtz P."/>
            <person name="Kyrpides N.C."/>
            <person name="Klenk H.P."/>
        </authorList>
    </citation>
    <scope>NUCLEOTIDE SEQUENCE [LARGE SCALE GENOMIC DNA]</scope>
    <source>
        <strain evidence="3">ATCC 35584 / DSM 2162 / JCM 9187 / O7/1</strain>
    </source>
</reference>
<dbReference type="eggNOG" id="arCOG07855">
    <property type="taxonomic scope" value="Archaea"/>
</dbReference>
<evidence type="ECO:0000313" key="2">
    <source>
        <dbReference type="EMBL" id="ADV64814.1"/>
    </source>
</evidence>
<protein>
    <submittedName>
        <fullName evidence="2">Metallophosphoesterase, calcineurin superfamily</fullName>
    </submittedName>
</protein>
<dbReference type="Gene3D" id="3.60.21.10">
    <property type="match status" value="1"/>
</dbReference>
<dbReference type="AlphaFoldDB" id="E8R8I8"/>
<reference evidence="3" key="1">
    <citation type="submission" date="2010-11" db="EMBL/GenBank/DDBJ databases">
        <title>The complete genome of Desulfurococcus mucosus DSM 2162.</title>
        <authorList>
            <consortium name="US DOE Joint Genome Institute (JGI-PGF)"/>
            <person name="Lucas S."/>
            <person name="Copeland A."/>
            <person name="Lapidus A."/>
            <person name="Bruce D."/>
            <person name="Goodwin L."/>
            <person name="Pitluck S."/>
            <person name="Kyrpides N."/>
            <person name="Mavromatis K."/>
            <person name="Pagani I."/>
            <person name="Ivanova N."/>
            <person name="Ovchinnikova G."/>
            <person name="Chertkov O."/>
            <person name="Held B."/>
            <person name="Brettin T."/>
            <person name="Detter J.C."/>
            <person name="Tapia R."/>
            <person name="Han C."/>
            <person name="Land M."/>
            <person name="Hauser L."/>
            <person name="Markowitz V."/>
            <person name="Cheng J.-F."/>
            <person name="Hugenholtz P."/>
            <person name="Woyke T."/>
            <person name="Wu D."/>
            <person name="Wirth R."/>
            <person name="Bilek Y."/>
            <person name="Hader T."/>
            <person name="Klenk H.-P."/>
            <person name="Eisen J.A."/>
        </authorList>
    </citation>
    <scope>NUCLEOTIDE SEQUENCE [LARGE SCALE GENOMIC DNA]</scope>
    <source>
        <strain evidence="3">ATCC 35584 / DSM 2162 / JCM 9187 / O7/1</strain>
    </source>
</reference>
<accession>E8R8I8</accession>
<dbReference type="SUPFAM" id="SSF56300">
    <property type="entry name" value="Metallo-dependent phosphatases"/>
    <property type="match status" value="1"/>
</dbReference>
<dbReference type="EMBL" id="CP002363">
    <property type="protein sequence ID" value="ADV64814.1"/>
    <property type="molecule type" value="Genomic_DNA"/>
</dbReference>
<sequence length="504" mass="54735" precursor="true">MTRDSSLLVITLLLLVLPSLMPPPGVSAQTPLSLYEKTRRVIPGNLPWYPLIIIGDNRPSDVNAVDPPGVFYQAVNEAENALPLAFIGLGDHVGLGTLDQYVKLYEILNKTRLENIWMTPGNHDVAYSGVNGTGFDFWRQFIGPDSMVVDDIPGWRIALIDSETDISTWGQQIQAAYNSTGGRMLLLGFHRPLYPNVNHNLKQGYDTVLLGYMNSNGWPALVLQAHFHAWVSYRYNGTEFLIVGGTGAPLYSCTDVSAPGAVCSSTFHYLVLTLYPNGTYTYTPVKLGEGSGTLRVIPLNSTAYLVANSKIDVYGNPVEYPVRLRFKAQGLDVYVVARIPASSGVVFALDPATGRLLVSQGVDYYVYIASSNGSIVVNGGSRELDLSQYLQGRSVSVETPVEVVKAETVTSTSIAYITRTATKTITSTYSTTLTETSVTTVTETQQLPPTTITVQRNVTSTYTTTVPLIVEHEAPGGDAYLYIAAVLGVIAVAELAVIIFVKKK</sequence>
<name>E8R8I8_DESM0</name>
<keyword evidence="1" id="KW-0812">Transmembrane</keyword>
<feature type="transmembrane region" description="Helical" evidence="1">
    <location>
        <begin position="479"/>
        <end position="501"/>
    </location>
</feature>
<keyword evidence="1" id="KW-0472">Membrane</keyword>
<dbReference type="RefSeq" id="WP_013562036.1">
    <property type="nucleotide sequence ID" value="NC_014961.1"/>
</dbReference>
<proteinExistence type="predicted"/>
<organism evidence="2 3">
    <name type="scientific">Desulfurococcus mucosus (strain ATCC 35584 / DSM 2162 / JCM 9187 / O7/1)</name>
    <dbReference type="NCBI Taxonomy" id="765177"/>
    <lineage>
        <taxon>Archaea</taxon>
        <taxon>Thermoproteota</taxon>
        <taxon>Thermoprotei</taxon>
        <taxon>Desulfurococcales</taxon>
        <taxon>Desulfurococcaceae</taxon>
        <taxon>Desulfurococcus</taxon>
    </lineage>
</organism>
<dbReference type="GeneID" id="10153194"/>
<dbReference type="OrthoDB" id="99730at2157"/>
<evidence type="ECO:0000256" key="1">
    <source>
        <dbReference type="SAM" id="Phobius"/>
    </source>
</evidence>
<gene>
    <name evidence="2" type="ordered locus">Desmu_0501</name>
</gene>
<keyword evidence="3" id="KW-1185">Reference proteome</keyword>
<dbReference type="KEGG" id="dmu:Desmu_0501"/>
<evidence type="ECO:0000313" key="3">
    <source>
        <dbReference type="Proteomes" id="UP000001068"/>
    </source>
</evidence>